<accession>A0A4P7SJJ8</accession>
<dbReference type="InterPro" id="IPR036412">
    <property type="entry name" value="HAD-like_sf"/>
</dbReference>
<sequence>MTHPPLPAPRPLVLLDLDGTLMDSAPGVLSSVRAAYGHLGVPAPADAVMRTFVGPPIRRSFTAHGVAAEHLADVVAVYNEHFGRVGVWDTTVFDGVPEALRTLRDAGALLVVATAKPVAWAVPICAEVGLTPLLDAVVGAPADESESKAQIMGRAIAWVRSTTGVDPDPARTVMVGDREHDVEGAHAHGIACVGVGWGYGGEEELLRAGAAEVVHDVADLAPRLLHRLGLPAPARPPS</sequence>
<keyword evidence="1" id="KW-0378">Hydrolase</keyword>
<dbReference type="GO" id="GO:0005829">
    <property type="term" value="C:cytosol"/>
    <property type="evidence" value="ECO:0007669"/>
    <property type="project" value="TreeGrafter"/>
</dbReference>
<dbReference type="SUPFAM" id="SSF56784">
    <property type="entry name" value="HAD-like"/>
    <property type="match status" value="1"/>
</dbReference>
<dbReference type="InterPro" id="IPR023214">
    <property type="entry name" value="HAD_sf"/>
</dbReference>
<dbReference type="OrthoDB" id="9776368at2"/>
<dbReference type="RefSeq" id="WP_135974121.1">
    <property type="nucleotide sequence ID" value="NZ_CP039291.1"/>
</dbReference>
<name>A0A4P7SJJ8_9CELL</name>
<dbReference type="GO" id="GO:0016787">
    <property type="term" value="F:hydrolase activity"/>
    <property type="evidence" value="ECO:0007669"/>
    <property type="project" value="UniProtKB-KW"/>
</dbReference>
<dbReference type="GO" id="GO:0004713">
    <property type="term" value="F:protein tyrosine kinase activity"/>
    <property type="evidence" value="ECO:0007669"/>
    <property type="project" value="TreeGrafter"/>
</dbReference>
<evidence type="ECO:0000313" key="2">
    <source>
        <dbReference type="Proteomes" id="UP000296469"/>
    </source>
</evidence>
<keyword evidence="2" id="KW-1185">Reference proteome</keyword>
<gene>
    <name evidence="1" type="ORF">E5225_10915</name>
</gene>
<dbReference type="SFLD" id="SFLDG01129">
    <property type="entry name" value="C1.5:_HAD__Beta-PGM__Phosphata"/>
    <property type="match status" value="1"/>
</dbReference>
<dbReference type="PANTHER" id="PTHR43434">
    <property type="entry name" value="PHOSPHOGLYCOLATE PHOSPHATASE"/>
    <property type="match status" value="1"/>
</dbReference>
<evidence type="ECO:0000313" key="1">
    <source>
        <dbReference type="EMBL" id="QCB94001.1"/>
    </source>
</evidence>
<dbReference type="InterPro" id="IPR050155">
    <property type="entry name" value="HAD-like_hydrolase_sf"/>
</dbReference>
<dbReference type="SFLD" id="SFLDS00003">
    <property type="entry name" value="Haloacid_Dehalogenase"/>
    <property type="match status" value="1"/>
</dbReference>
<dbReference type="KEGG" id="celz:E5225_10915"/>
<dbReference type="InterPro" id="IPR041492">
    <property type="entry name" value="HAD_2"/>
</dbReference>
<dbReference type="PANTHER" id="PTHR43434:SF20">
    <property type="entry name" value="5'-NUCLEOTIDASE"/>
    <property type="match status" value="1"/>
</dbReference>
<dbReference type="EMBL" id="CP039291">
    <property type="protein sequence ID" value="QCB94001.1"/>
    <property type="molecule type" value="Genomic_DNA"/>
</dbReference>
<dbReference type="Proteomes" id="UP000296469">
    <property type="component" value="Chromosome"/>
</dbReference>
<dbReference type="Pfam" id="PF13419">
    <property type="entry name" value="HAD_2"/>
    <property type="match status" value="1"/>
</dbReference>
<protein>
    <submittedName>
        <fullName evidence="1">HAD family hydrolase</fullName>
    </submittedName>
</protein>
<dbReference type="Gene3D" id="1.10.150.240">
    <property type="entry name" value="Putative phosphatase, domain 2"/>
    <property type="match status" value="1"/>
</dbReference>
<proteinExistence type="predicted"/>
<dbReference type="InterPro" id="IPR023198">
    <property type="entry name" value="PGP-like_dom2"/>
</dbReference>
<reference evidence="1 2" key="1">
    <citation type="submission" date="2019-04" db="EMBL/GenBank/DDBJ databases">
        <title>Isolation and identification of Cellulomonas shaoxiangyii sp. Nov. isolated from feces of the Tibetan antelopes (Pantholops hodgsonii) in the Qinghai-Tibet plateau of China.</title>
        <authorList>
            <person name="Tian Z."/>
        </authorList>
    </citation>
    <scope>NUCLEOTIDE SEQUENCE [LARGE SCALE GENOMIC DNA]</scope>
    <source>
        <strain evidence="1 2">Z28</strain>
    </source>
</reference>
<dbReference type="Gene3D" id="3.40.50.1000">
    <property type="entry name" value="HAD superfamily/HAD-like"/>
    <property type="match status" value="1"/>
</dbReference>
<organism evidence="1 2">
    <name type="scientific">Cellulomonas shaoxiangyii</name>
    <dbReference type="NCBI Taxonomy" id="2566013"/>
    <lineage>
        <taxon>Bacteria</taxon>
        <taxon>Bacillati</taxon>
        <taxon>Actinomycetota</taxon>
        <taxon>Actinomycetes</taxon>
        <taxon>Micrococcales</taxon>
        <taxon>Cellulomonadaceae</taxon>
        <taxon>Cellulomonas</taxon>
    </lineage>
</organism>
<dbReference type="AlphaFoldDB" id="A0A4P7SJJ8"/>